<dbReference type="Proteomes" id="UP001210925">
    <property type="component" value="Unassembled WGS sequence"/>
</dbReference>
<dbReference type="EMBL" id="JADGKB010000116">
    <property type="protein sequence ID" value="KAJ3253213.1"/>
    <property type="molecule type" value="Genomic_DNA"/>
</dbReference>
<dbReference type="InterPro" id="IPR032675">
    <property type="entry name" value="LRR_dom_sf"/>
</dbReference>
<protein>
    <recommendedName>
        <fullName evidence="3">RNI-like protein</fullName>
    </recommendedName>
</protein>
<dbReference type="PANTHER" id="PTHR13318:SF95">
    <property type="entry name" value="F-BOX PROTEIN YLR352W"/>
    <property type="match status" value="1"/>
</dbReference>
<evidence type="ECO:0008006" key="3">
    <source>
        <dbReference type="Google" id="ProtNLM"/>
    </source>
</evidence>
<accession>A0AAD5UB31</accession>
<keyword evidence="2" id="KW-1185">Reference proteome</keyword>
<comment type="caution">
    <text evidence="1">The sequence shown here is derived from an EMBL/GenBank/DDBJ whole genome shotgun (WGS) entry which is preliminary data.</text>
</comment>
<sequence length="528" mass="60667">MISNLQAELFELHIFNYLQGTDVFNLSLVNRQMHHRFSPIQTLKKLKIKPRDMWPELCISLVDSLTSMEELNLNLKELALITWKFKKISLVFENHQDFKKMLFFDAELLNHPFEVCSLNMLTDISIMAVSHPLTRNLFIPRLTKLTRLKIVENLNNNLVNQLVTFLPGSNVTELELFNAADSVKLALLFPILPKTKIHTLSLEKCRIHSPDRQVAEYFGIDHDTPFNKIKEKTEKVPYERAIRMGGVISLAVVLPNTKLRKLNLKHNPISAVESIVLISFLPESHLDWLEISGLNWRRRITQTATTRTNNLQYLMKVLSITKIRHLEYGGGLNNVWIDSFQDTFAKNSLKSAKLSISPDSLERFFSICGDLQELDLITDQGDLYCAAIQQSIEVCKIKSLSLHGLTNTGFETLISKLDYSDLTRLDISHSNIDDGCIASLGIYLPLTKLEHLSLCNCRFGDPGLNIIGQILKYTRLEYIDFRKNQNTVRGMNDFALRLRANVRQFDDYEFKSRGWEVLLGNPTRKIVF</sequence>
<evidence type="ECO:0000313" key="1">
    <source>
        <dbReference type="EMBL" id="KAJ3253213.1"/>
    </source>
</evidence>
<dbReference type="PANTHER" id="PTHR13318">
    <property type="entry name" value="PARTNER OF PAIRED, ISOFORM B-RELATED"/>
    <property type="match status" value="1"/>
</dbReference>
<name>A0AAD5UB31_9FUNG</name>
<dbReference type="Gene3D" id="3.80.10.10">
    <property type="entry name" value="Ribonuclease Inhibitor"/>
    <property type="match status" value="2"/>
</dbReference>
<reference evidence="1" key="1">
    <citation type="submission" date="2020-05" db="EMBL/GenBank/DDBJ databases">
        <title>Phylogenomic resolution of chytrid fungi.</title>
        <authorList>
            <person name="Stajich J.E."/>
            <person name="Amses K."/>
            <person name="Simmons R."/>
            <person name="Seto K."/>
            <person name="Myers J."/>
            <person name="Bonds A."/>
            <person name="Quandt C.A."/>
            <person name="Barry K."/>
            <person name="Liu P."/>
            <person name="Grigoriev I."/>
            <person name="Longcore J.E."/>
            <person name="James T.Y."/>
        </authorList>
    </citation>
    <scope>NUCLEOTIDE SEQUENCE</scope>
    <source>
        <strain evidence="1">PLAUS21</strain>
    </source>
</reference>
<dbReference type="GO" id="GO:0031146">
    <property type="term" value="P:SCF-dependent proteasomal ubiquitin-dependent protein catabolic process"/>
    <property type="evidence" value="ECO:0007669"/>
    <property type="project" value="TreeGrafter"/>
</dbReference>
<gene>
    <name evidence="1" type="ORF">HK103_000801</name>
</gene>
<proteinExistence type="predicted"/>
<evidence type="ECO:0000313" key="2">
    <source>
        <dbReference type="Proteomes" id="UP001210925"/>
    </source>
</evidence>
<dbReference type="SUPFAM" id="SSF52047">
    <property type="entry name" value="RNI-like"/>
    <property type="match status" value="1"/>
</dbReference>
<dbReference type="AlphaFoldDB" id="A0AAD5UB31"/>
<dbReference type="GO" id="GO:0019005">
    <property type="term" value="C:SCF ubiquitin ligase complex"/>
    <property type="evidence" value="ECO:0007669"/>
    <property type="project" value="TreeGrafter"/>
</dbReference>
<organism evidence="1 2">
    <name type="scientific">Boothiomyces macroporosus</name>
    <dbReference type="NCBI Taxonomy" id="261099"/>
    <lineage>
        <taxon>Eukaryota</taxon>
        <taxon>Fungi</taxon>
        <taxon>Fungi incertae sedis</taxon>
        <taxon>Chytridiomycota</taxon>
        <taxon>Chytridiomycota incertae sedis</taxon>
        <taxon>Chytridiomycetes</taxon>
        <taxon>Rhizophydiales</taxon>
        <taxon>Terramycetaceae</taxon>
        <taxon>Boothiomyces</taxon>
    </lineage>
</organism>